<dbReference type="GO" id="GO:0046306">
    <property type="term" value="P:alkanesulfonate catabolic process"/>
    <property type="evidence" value="ECO:0007669"/>
    <property type="project" value="TreeGrafter"/>
</dbReference>
<name>D1CFM4_THET1</name>
<dbReference type="eggNOG" id="COG2141">
    <property type="taxonomic scope" value="Bacteria"/>
</dbReference>
<dbReference type="SUPFAM" id="SSF51679">
    <property type="entry name" value="Bacterial luciferase-like"/>
    <property type="match status" value="1"/>
</dbReference>
<dbReference type="Gene3D" id="3.20.20.30">
    <property type="entry name" value="Luciferase-like domain"/>
    <property type="match status" value="1"/>
</dbReference>
<dbReference type="InterPro" id="IPR036661">
    <property type="entry name" value="Luciferase-like_sf"/>
</dbReference>
<evidence type="ECO:0000313" key="7">
    <source>
        <dbReference type="Proteomes" id="UP000000323"/>
    </source>
</evidence>
<evidence type="ECO:0000256" key="3">
    <source>
        <dbReference type="ARBA" id="ARBA00023002"/>
    </source>
</evidence>
<keyword evidence="4 6" id="KW-0503">Monooxygenase</keyword>
<keyword evidence="7" id="KW-1185">Reference proteome</keyword>
<dbReference type="InterPro" id="IPR050172">
    <property type="entry name" value="SsuD_RutA_monooxygenase"/>
</dbReference>
<evidence type="ECO:0000256" key="2">
    <source>
        <dbReference type="ARBA" id="ARBA00022643"/>
    </source>
</evidence>
<dbReference type="EMBL" id="CP001825">
    <property type="protein sequence ID" value="ACZ41730.1"/>
    <property type="molecule type" value="Genomic_DNA"/>
</dbReference>
<dbReference type="Pfam" id="PF00296">
    <property type="entry name" value="Bac_luciferase"/>
    <property type="match status" value="1"/>
</dbReference>
<gene>
    <name evidence="6" type="ordered locus">Tter_0813</name>
</gene>
<feature type="domain" description="Luciferase-like" evidence="5">
    <location>
        <begin position="12"/>
        <end position="292"/>
    </location>
</feature>
<dbReference type="PANTHER" id="PTHR42847:SF4">
    <property type="entry name" value="ALKANESULFONATE MONOOXYGENASE-RELATED"/>
    <property type="match status" value="1"/>
</dbReference>
<evidence type="ECO:0000256" key="1">
    <source>
        <dbReference type="ARBA" id="ARBA00022630"/>
    </source>
</evidence>
<keyword evidence="1" id="KW-0285">Flavoprotein</keyword>
<sequence>MKISLLIEGQQGLNWHYWKKLVPAIDSLGFYGLYRSDHYVDTAPPDRDSLEMITSITWASLHTSSSILGPMVAPVSFRDPVMLARQALALHDLSQGRFVLGLGSGWQEREHAMFGYELGTVKQRMDRLEESLQVVRLLLDNPNYKVSYTGQYYHLDGALLLPRGYKGGRPKLLVGGSGRRRVLPLVAKYADIWNSLRVSPEQFRDLSAYLNELCISAGRDPDEVHRSLFTSVFLAQGNGHLDEVLREAANYYRVNTNNLSEIAEYLGNRNAIWGTPDMVIDQMQLYRDAGVQELVLRWIAWDDLERLEALADVAHQMATK</sequence>
<accession>D1CFM4</accession>
<proteinExistence type="predicted"/>
<dbReference type="RefSeq" id="WP_012874765.1">
    <property type="nucleotide sequence ID" value="NC_013525.1"/>
</dbReference>
<dbReference type="Proteomes" id="UP000000323">
    <property type="component" value="Chromosome 1"/>
</dbReference>
<organism evidence="6 7">
    <name type="scientific">Thermobaculum terrenum (strain ATCC BAA-798 / CCMEE 7001 / YNP1)</name>
    <dbReference type="NCBI Taxonomy" id="525904"/>
    <lineage>
        <taxon>Bacteria</taxon>
        <taxon>Bacillati</taxon>
        <taxon>Chloroflexota</taxon>
        <taxon>Chloroflexia</taxon>
        <taxon>Candidatus Thermobaculales</taxon>
        <taxon>Candidatus Thermobaculaceae</taxon>
        <taxon>Thermobaculum</taxon>
    </lineage>
</organism>
<evidence type="ECO:0000259" key="5">
    <source>
        <dbReference type="Pfam" id="PF00296"/>
    </source>
</evidence>
<dbReference type="HOGENOM" id="CLU_027853_6_2_0"/>
<dbReference type="STRING" id="525904.Tter_0813"/>
<evidence type="ECO:0000256" key="4">
    <source>
        <dbReference type="ARBA" id="ARBA00023033"/>
    </source>
</evidence>
<dbReference type="PANTHER" id="PTHR42847">
    <property type="entry name" value="ALKANESULFONATE MONOOXYGENASE"/>
    <property type="match status" value="1"/>
</dbReference>
<evidence type="ECO:0000313" key="6">
    <source>
        <dbReference type="EMBL" id="ACZ41730.1"/>
    </source>
</evidence>
<dbReference type="KEGG" id="ttr:Tter_0813"/>
<reference evidence="7" key="1">
    <citation type="journal article" date="2010" name="Stand. Genomic Sci.">
        <title>Complete genome sequence of 'Thermobaculum terrenum' type strain (YNP1).</title>
        <authorList>
            <person name="Kiss H."/>
            <person name="Cleland D."/>
            <person name="Lapidus A."/>
            <person name="Lucas S."/>
            <person name="Glavina Del Rio T."/>
            <person name="Nolan M."/>
            <person name="Tice H."/>
            <person name="Han C."/>
            <person name="Goodwin L."/>
            <person name="Pitluck S."/>
            <person name="Liolios K."/>
            <person name="Ivanova N."/>
            <person name="Mavromatis K."/>
            <person name="Ovchinnikova G."/>
            <person name="Pati A."/>
            <person name="Chen A."/>
            <person name="Palaniappan K."/>
            <person name="Land M."/>
            <person name="Hauser L."/>
            <person name="Chang Y."/>
            <person name="Jeffries C."/>
            <person name="Lu M."/>
            <person name="Brettin T."/>
            <person name="Detter J."/>
            <person name="Goker M."/>
            <person name="Tindall B."/>
            <person name="Beck B."/>
            <person name="McDermott T."/>
            <person name="Woyke T."/>
            <person name="Bristow J."/>
            <person name="Eisen J."/>
            <person name="Markowitz V."/>
            <person name="Hugenholtz P."/>
            <person name="Kyrpides N."/>
            <person name="Klenk H."/>
            <person name="Cheng J."/>
        </authorList>
    </citation>
    <scope>NUCLEOTIDE SEQUENCE [LARGE SCALE GENOMIC DNA]</scope>
    <source>
        <strain evidence="7">ATCC BAA-798 / YNP1</strain>
    </source>
</reference>
<dbReference type="AlphaFoldDB" id="D1CFM4"/>
<dbReference type="InterPro" id="IPR011251">
    <property type="entry name" value="Luciferase-like_dom"/>
</dbReference>
<keyword evidence="3" id="KW-0560">Oxidoreductase</keyword>
<keyword evidence="2" id="KW-0288">FMN</keyword>
<protein>
    <submittedName>
        <fullName evidence="6">Luciferase-like monooxygenase</fullName>
    </submittedName>
</protein>
<dbReference type="GO" id="GO:0008726">
    <property type="term" value="F:alkanesulfonate monooxygenase activity"/>
    <property type="evidence" value="ECO:0007669"/>
    <property type="project" value="TreeGrafter"/>
</dbReference>